<dbReference type="Gene3D" id="3.40.50.150">
    <property type="entry name" value="Vaccinia Virus protein VP39"/>
    <property type="match status" value="1"/>
</dbReference>
<reference evidence="1 2" key="1">
    <citation type="submission" date="2020-02" db="EMBL/GenBank/DDBJ databases">
        <authorList>
            <person name="Chen W.-M."/>
        </authorList>
    </citation>
    <scope>NUCLEOTIDE SEQUENCE [LARGE SCALE GENOMIC DNA]</scope>
    <source>
        <strain evidence="1 2">KMS-5</strain>
    </source>
</reference>
<evidence type="ECO:0008006" key="3">
    <source>
        <dbReference type="Google" id="ProtNLM"/>
    </source>
</evidence>
<protein>
    <recommendedName>
        <fullName evidence="3">Methyltransferase domain-containing protein</fullName>
    </recommendedName>
</protein>
<evidence type="ECO:0000313" key="2">
    <source>
        <dbReference type="Proteomes" id="UP000477782"/>
    </source>
</evidence>
<keyword evidence="2" id="KW-1185">Reference proteome</keyword>
<sequence>MGISVPLFRQLAELGPRIARPEASVMLGRQKSVLKARNRAYYKTALKDYGHKAKVDELFDDSGFAEPMLEKLGFGAVQTMDFSAYEGAEILHDLNQPVPKDLHGRFDFILDGGTLEHVFNVAQSFQNIFHMLRAGGTFVSATPFNGWPGHGFYQFQPDLVWSFWKYMAHCEVVRCIALPNDPEMRSFDLPDNKGASRRREYDDKLPPGRVFLYYEVRKLADSHLGGAALQADYETKWKKSSDEESEQ</sequence>
<proteinExistence type="predicted"/>
<name>A0A6M0QR35_9RHOB</name>
<organism evidence="1 2">
    <name type="scientific">Tabrizicola oligotrophica</name>
    <dbReference type="NCBI Taxonomy" id="2710650"/>
    <lineage>
        <taxon>Bacteria</taxon>
        <taxon>Pseudomonadati</taxon>
        <taxon>Pseudomonadota</taxon>
        <taxon>Alphaproteobacteria</taxon>
        <taxon>Rhodobacterales</taxon>
        <taxon>Paracoccaceae</taxon>
        <taxon>Tabrizicola</taxon>
    </lineage>
</organism>
<comment type="caution">
    <text evidence="1">The sequence shown here is derived from an EMBL/GenBank/DDBJ whole genome shotgun (WGS) entry which is preliminary data.</text>
</comment>
<dbReference type="EMBL" id="JAAIVJ010000001">
    <property type="protein sequence ID" value="NEY88862.1"/>
    <property type="molecule type" value="Genomic_DNA"/>
</dbReference>
<dbReference type="AlphaFoldDB" id="A0A6M0QR35"/>
<dbReference type="Proteomes" id="UP000477782">
    <property type="component" value="Unassembled WGS sequence"/>
</dbReference>
<dbReference type="SUPFAM" id="SSF53335">
    <property type="entry name" value="S-adenosyl-L-methionine-dependent methyltransferases"/>
    <property type="match status" value="1"/>
</dbReference>
<dbReference type="InterPro" id="IPR029063">
    <property type="entry name" value="SAM-dependent_MTases_sf"/>
</dbReference>
<gene>
    <name evidence="1" type="ORF">G4Z14_00995</name>
</gene>
<dbReference type="RefSeq" id="WP_164622889.1">
    <property type="nucleotide sequence ID" value="NZ_JAAIVJ010000001.1"/>
</dbReference>
<evidence type="ECO:0000313" key="1">
    <source>
        <dbReference type="EMBL" id="NEY88862.1"/>
    </source>
</evidence>
<accession>A0A6M0QR35</accession>